<keyword evidence="7" id="KW-0547">Nucleotide-binding</keyword>
<dbReference type="GO" id="GO:0046872">
    <property type="term" value="F:metal ion binding"/>
    <property type="evidence" value="ECO:0007669"/>
    <property type="project" value="UniProtKB-KW"/>
</dbReference>
<dbReference type="PANTHER" id="PTHR24093:SF369">
    <property type="entry name" value="CALCIUM-TRANSPORTING ATPASE"/>
    <property type="match status" value="1"/>
</dbReference>
<dbReference type="EC" id="7.2.2.10" evidence="2"/>
<dbReference type="Gene3D" id="3.40.50.1000">
    <property type="entry name" value="HAD superfamily/HAD-like"/>
    <property type="match status" value="1"/>
</dbReference>
<dbReference type="PRINTS" id="PR00119">
    <property type="entry name" value="CATATPASE"/>
</dbReference>
<reference evidence="17 18" key="1">
    <citation type="journal article" date="2015" name="Parasit. Vectors">
        <title>Draft genome of the scabies mite.</title>
        <authorList>
            <person name="Rider S.D.Jr."/>
            <person name="Morgan M.S."/>
            <person name="Arlian L.G."/>
        </authorList>
    </citation>
    <scope>NUCLEOTIDE SEQUENCE [LARGE SCALE GENOMIC DNA]</scope>
    <source>
        <strain evidence="17">Arlian Lab</strain>
    </source>
</reference>
<dbReference type="OrthoDB" id="6503417at2759"/>
<gene>
    <name evidence="17" type="ORF">QR98_0019600</name>
</gene>
<evidence type="ECO:0000256" key="10">
    <source>
        <dbReference type="ARBA" id="ARBA00022842"/>
    </source>
</evidence>
<dbReference type="Gene3D" id="1.20.1110.10">
    <property type="entry name" value="Calcium-transporting ATPase, transmembrane domain"/>
    <property type="match status" value="1"/>
</dbReference>
<dbReference type="NCBIfam" id="TIGR01494">
    <property type="entry name" value="ATPase_P-type"/>
    <property type="match status" value="2"/>
</dbReference>
<dbReference type="EMBL" id="JXLN01005361">
    <property type="protein sequence ID" value="KPM03527.1"/>
    <property type="molecule type" value="Genomic_DNA"/>
</dbReference>
<dbReference type="CDD" id="cd02081">
    <property type="entry name" value="P-type_ATPase_Ca_PMCA-like"/>
    <property type="match status" value="1"/>
</dbReference>
<dbReference type="Gene3D" id="3.40.1110.10">
    <property type="entry name" value="Calcium-transporting ATPase, cytoplasmic domain N"/>
    <property type="match status" value="1"/>
</dbReference>
<dbReference type="Pfam" id="PF13246">
    <property type="entry name" value="Cation_ATPase"/>
    <property type="match status" value="1"/>
</dbReference>
<dbReference type="PROSITE" id="PS00154">
    <property type="entry name" value="ATPASE_E1_E2"/>
    <property type="match status" value="1"/>
</dbReference>
<evidence type="ECO:0000256" key="9">
    <source>
        <dbReference type="ARBA" id="ARBA00022840"/>
    </source>
</evidence>
<dbReference type="SFLD" id="SFLDS00003">
    <property type="entry name" value="Haloacid_Dehalogenase"/>
    <property type="match status" value="1"/>
</dbReference>
<dbReference type="GO" id="GO:0016887">
    <property type="term" value="F:ATP hydrolysis activity"/>
    <property type="evidence" value="ECO:0007669"/>
    <property type="project" value="InterPro"/>
</dbReference>
<dbReference type="GO" id="GO:0051480">
    <property type="term" value="P:regulation of cytosolic calcium ion concentration"/>
    <property type="evidence" value="ECO:0007669"/>
    <property type="project" value="TreeGrafter"/>
</dbReference>
<accession>A0A131ZXY6</accession>
<dbReference type="Pfam" id="PF08282">
    <property type="entry name" value="Hydrolase_3"/>
    <property type="match status" value="1"/>
</dbReference>
<evidence type="ECO:0000256" key="4">
    <source>
        <dbReference type="ARBA" id="ARBA00022568"/>
    </source>
</evidence>
<protein>
    <recommendedName>
        <fullName evidence="2">P-type Ca(2+) transporter</fullName>
        <ecNumber evidence="2">7.2.2.10</ecNumber>
    </recommendedName>
</protein>
<evidence type="ECO:0000313" key="18">
    <source>
        <dbReference type="Proteomes" id="UP000616769"/>
    </source>
</evidence>
<keyword evidence="12" id="KW-1133">Transmembrane helix</keyword>
<keyword evidence="11" id="KW-1278">Translocase</keyword>
<evidence type="ECO:0000259" key="16">
    <source>
        <dbReference type="Pfam" id="PF00689"/>
    </source>
</evidence>
<dbReference type="Pfam" id="PF00122">
    <property type="entry name" value="E1-E2_ATPase"/>
    <property type="match status" value="1"/>
</dbReference>
<keyword evidence="14" id="KW-0472">Membrane</keyword>
<dbReference type="InterPro" id="IPR001757">
    <property type="entry name" value="P_typ_ATPase"/>
</dbReference>
<dbReference type="AlphaFoldDB" id="A0A131ZXY6"/>
<evidence type="ECO:0000256" key="1">
    <source>
        <dbReference type="ARBA" id="ARBA00004127"/>
    </source>
</evidence>
<dbReference type="GO" id="GO:0012505">
    <property type="term" value="C:endomembrane system"/>
    <property type="evidence" value="ECO:0007669"/>
    <property type="project" value="UniProtKB-SubCell"/>
</dbReference>
<evidence type="ECO:0000256" key="11">
    <source>
        <dbReference type="ARBA" id="ARBA00022967"/>
    </source>
</evidence>
<keyword evidence="9" id="KW-0067">ATP-binding</keyword>
<dbReference type="SUPFAM" id="SSF81653">
    <property type="entry name" value="Calcium ATPase, transduction domain A"/>
    <property type="match status" value="1"/>
</dbReference>
<dbReference type="SFLD" id="SFLDF00027">
    <property type="entry name" value="p-type_atpase"/>
    <property type="match status" value="1"/>
</dbReference>
<keyword evidence="6" id="KW-0479">Metal-binding</keyword>
<dbReference type="VEuPathDB" id="VectorBase:SSCA002102"/>
<keyword evidence="3" id="KW-0813">Transport</keyword>
<dbReference type="GO" id="GO:0005524">
    <property type="term" value="F:ATP binding"/>
    <property type="evidence" value="ECO:0007669"/>
    <property type="project" value="UniProtKB-KW"/>
</dbReference>
<dbReference type="InterPro" id="IPR023298">
    <property type="entry name" value="ATPase_P-typ_TM_dom_sf"/>
</dbReference>
<dbReference type="SFLD" id="SFLDG00002">
    <property type="entry name" value="C1.7:_P-type_atpase_like"/>
    <property type="match status" value="1"/>
</dbReference>
<evidence type="ECO:0000256" key="2">
    <source>
        <dbReference type="ARBA" id="ARBA00012790"/>
    </source>
</evidence>
<keyword evidence="13" id="KW-0406">Ion transport</keyword>
<dbReference type="GO" id="GO:0005388">
    <property type="term" value="F:P-type calcium transporter activity"/>
    <property type="evidence" value="ECO:0007669"/>
    <property type="project" value="UniProtKB-EC"/>
</dbReference>
<dbReference type="FunFam" id="1.20.1110.10:FF:000002">
    <property type="entry name" value="Calcium-transporting ATPase"/>
    <property type="match status" value="1"/>
</dbReference>
<evidence type="ECO:0000256" key="3">
    <source>
        <dbReference type="ARBA" id="ARBA00022448"/>
    </source>
</evidence>
<dbReference type="SUPFAM" id="SSF81660">
    <property type="entry name" value="Metal cation-transporting ATPase, ATP-binding domain N"/>
    <property type="match status" value="1"/>
</dbReference>
<comment type="caution">
    <text evidence="17">The sequence shown here is derived from an EMBL/GenBank/DDBJ whole genome shotgun (WGS) entry which is preliminary data.</text>
</comment>
<dbReference type="Pfam" id="PF00689">
    <property type="entry name" value="Cation_ATPase_C"/>
    <property type="match status" value="1"/>
</dbReference>
<feature type="domain" description="P-type ATPase A" evidence="15">
    <location>
        <begin position="163"/>
        <end position="235"/>
    </location>
</feature>
<keyword evidence="10" id="KW-0460">Magnesium</keyword>
<evidence type="ECO:0000313" key="17">
    <source>
        <dbReference type="EMBL" id="KPM03527.1"/>
    </source>
</evidence>
<keyword evidence="8" id="KW-0106">Calcium</keyword>
<dbReference type="InterPro" id="IPR018303">
    <property type="entry name" value="ATPase_P-typ_P_site"/>
</dbReference>
<dbReference type="FunFam" id="1.20.1110.10:FF:000014">
    <property type="entry name" value="Calcium-transporting ATPase"/>
    <property type="match status" value="1"/>
</dbReference>
<evidence type="ECO:0000256" key="14">
    <source>
        <dbReference type="ARBA" id="ARBA00023136"/>
    </source>
</evidence>
<dbReference type="PANTHER" id="PTHR24093">
    <property type="entry name" value="CATION TRANSPORTING ATPASE"/>
    <property type="match status" value="1"/>
</dbReference>
<evidence type="ECO:0000256" key="6">
    <source>
        <dbReference type="ARBA" id="ARBA00022723"/>
    </source>
</evidence>
<proteinExistence type="predicted"/>
<dbReference type="SUPFAM" id="SSF56784">
    <property type="entry name" value="HAD-like"/>
    <property type="match status" value="1"/>
</dbReference>
<evidence type="ECO:0000256" key="7">
    <source>
        <dbReference type="ARBA" id="ARBA00022741"/>
    </source>
</evidence>
<name>A0A131ZXY6_SARSC</name>
<evidence type="ECO:0000256" key="5">
    <source>
        <dbReference type="ARBA" id="ARBA00022692"/>
    </source>
</evidence>
<keyword evidence="4" id="KW-0109">Calcium transport</keyword>
<evidence type="ECO:0000256" key="8">
    <source>
        <dbReference type="ARBA" id="ARBA00022837"/>
    </source>
</evidence>
<dbReference type="InterPro" id="IPR023214">
    <property type="entry name" value="HAD_sf"/>
</dbReference>
<dbReference type="InterPro" id="IPR006068">
    <property type="entry name" value="ATPase_P-typ_cation-transptr_C"/>
</dbReference>
<dbReference type="InterPro" id="IPR008250">
    <property type="entry name" value="ATPase_P-typ_transduc_dom_A_sf"/>
</dbReference>
<dbReference type="SUPFAM" id="SSF81665">
    <property type="entry name" value="Calcium ATPase, transmembrane domain M"/>
    <property type="match status" value="1"/>
</dbReference>
<evidence type="ECO:0000256" key="13">
    <source>
        <dbReference type="ARBA" id="ARBA00023065"/>
    </source>
</evidence>
<feature type="domain" description="Cation-transporting P-type ATPase C-terminal" evidence="16">
    <location>
        <begin position="765"/>
        <end position="944"/>
    </location>
</feature>
<dbReference type="InterPro" id="IPR059000">
    <property type="entry name" value="ATPase_P-type_domA"/>
</dbReference>
<dbReference type="PRINTS" id="PR00121">
    <property type="entry name" value="NAKATPASE"/>
</dbReference>
<sequence length="971" mass="109855">MKSFCSLILDVLRDKTMIMLEICALVSLALSFYNPSSKQHHLNNEDDHHRNVFVNGRDDQAKLNEENRYGFIESLAILISIIIIVLVTAFSEYSKEIKFRALQKRLEKENKINVLRNGNIYEIPISDLVFFSVCRDYYNEIIRIPYINIRFPISISLLCSLNETGDIIPADGILLECNELKIDESTMTGESDLVTKQLDRNIILYAGTNVMEGSGKMIVIAVGPNSQTGQIYALLKASSKRISIAIITISMLIIRSCVVNFGSKKERLDYKHLKEFFDHIITGITILVVAVPEGLPLAVTLSLAYSVKQMIKDNNLVRHIDACETMGNATTICSDKTGTLTANRMTAVQCYICGVYYTSLSKRILHLNPFVTEILAQNIALNSANTSRIERDSNNQIKQYGNKTECALLGFLFKLQLDYAKFRQTFANENIHRVFQFNSTRKMMMTIIKLPNNKGFRLLAKGASEIILRKCAFIVGANGEILRLDQNEKSKIIAKVFKVMAQNGLRIICLAYLDYLFRGKKDNREERLDEESMPINCERIDQDFEPDWENQNSKMTCLAVIGIEDPVRKDVPFAIKKCHKAGITIRMVTGDNIDTARSIALKCGIISPTEIVNDGRTILDSKEFNRIIRDENGDIDQDNFDSIWPYLKVLARSTPTDKYNLVKHIIASRINPAREVVAVTGDGTNDAPALKMADVGFAMGIAGTEVAKEASDIILTDDNFSSIVKSVIWGRNVYDCITKFIQFQLTVNMVAVLICFISACLIQESPLRPVQMLWVNLIMDTLGSLALSTEKPSKTLLLRKPYGRNKSLISFNMFKIIALSSFYQLSILIFFLVWAPDLLDFDSGYQNGNKYSSNVHFTMLFNVFVLMTLFNQINSRKINGERNVFEGITTNKAFCAIFLSTFVIQQILIIQFGNVWFTTTPLNLVQWIWCLTFGFSMLVWGQISMFALTIRGSTIDDDISTVFFYQNQIDN</sequence>
<dbReference type="InterPro" id="IPR044492">
    <property type="entry name" value="P_typ_ATPase_HD_dom"/>
</dbReference>
<dbReference type="InterPro" id="IPR023299">
    <property type="entry name" value="ATPase_P-typ_cyto_dom_N"/>
</dbReference>
<organism evidence="17 18">
    <name type="scientific">Sarcoptes scabiei</name>
    <name type="common">Itch mite</name>
    <name type="synonym">Acarus scabiei</name>
    <dbReference type="NCBI Taxonomy" id="52283"/>
    <lineage>
        <taxon>Eukaryota</taxon>
        <taxon>Metazoa</taxon>
        <taxon>Ecdysozoa</taxon>
        <taxon>Arthropoda</taxon>
        <taxon>Chelicerata</taxon>
        <taxon>Arachnida</taxon>
        <taxon>Acari</taxon>
        <taxon>Acariformes</taxon>
        <taxon>Sarcoptiformes</taxon>
        <taxon>Astigmata</taxon>
        <taxon>Psoroptidia</taxon>
        <taxon>Sarcoptoidea</taxon>
        <taxon>Sarcoptidae</taxon>
        <taxon>Sarcoptinae</taxon>
        <taxon>Sarcoptes</taxon>
    </lineage>
</organism>
<comment type="subcellular location">
    <subcellularLocation>
        <location evidence="1">Endomembrane system</location>
        <topology evidence="1">Multi-pass membrane protein</topology>
    </subcellularLocation>
</comment>
<keyword evidence="5" id="KW-0812">Transmembrane</keyword>
<dbReference type="Proteomes" id="UP000616769">
    <property type="component" value="Unassembled WGS sequence"/>
</dbReference>
<dbReference type="GO" id="GO:0005886">
    <property type="term" value="C:plasma membrane"/>
    <property type="evidence" value="ECO:0007669"/>
    <property type="project" value="TreeGrafter"/>
</dbReference>
<dbReference type="Gene3D" id="2.70.150.10">
    <property type="entry name" value="Calcium-transporting ATPase, cytoplasmic transduction domain A"/>
    <property type="match status" value="1"/>
</dbReference>
<evidence type="ECO:0000259" key="15">
    <source>
        <dbReference type="Pfam" id="PF00122"/>
    </source>
</evidence>
<evidence type="ECO:0000256" key="12">
    <source>
        <dbReference type="ARBA" id="ARBA00022989"/>
    </source>
</evidence>
<dbReference type="InterPro" id="IPR036412">
    <property type="entry name" value="HAD-like_sf"/>
</dbReference>